<dbReference type="InterPro" id="IPR036873">
    <property type="entry name" value="Rhodanese-like_dom_sf"/>
</dbReference>
<dbReference type="GO" id="GO:0005739">
    <property type="term" value="C:mitochondrion"/>
    <property type="evidence" value="ECO:0007669"/>
    <property type="project" value="TreeGrafter"/>
</dbReference>
<feature type="domain" description="Rhodanese" evidence="1">
    <location>
        <begin position="107"/>
        <end position="209"/>
    </location>
</feature>
<reference evidence="2" key="1">
    <citation type="submission" date="2022-08" db="EMBL/GenBank/DDBJ databases">
        <authorList>
            <person name="Giroux E."/>
            <person name="Giroux E."/>
        </authorList>
    </citation>
    <scope>NUCLEOTIDE SEQUENCE</scope>
    <source>
        <strain evidence="2">H1091258</strain>
    </source>
</reference>
<accession>A0A9W4WDT8</accession>
<proteinExistence type="predicted"/>
<dbReference type="EMBL" id="CAMGZC010000005">
    <property type="protein sequence ID" value="CAI0641161.1"/>
    <property type="molecule type" value="Genomic_DNA"/>
</dbReference>
<dbReference type="Gene3D" id="3.40.250.10">
    <property type="entry name" value="Rhodanese-like domain"/>
    <property type="match status" value="1"/>
</dbReference>
<dbReference type="Proteomes" id="UP001152533">
    <property type="component" value="Unassembled WGS sequence"/>
</dbReference>
<dbReference type="GO" id="GO:0004792">
    <property type="term" value="F:thiosulfate-cyanide sulfurtransferase activity"/>
    <property type="evidence" value="ECO:0007669"/>
    <property type="project" value="TreeGrafter"/>
</dbReference>
<comment type="caution">
    <text evidence="2">The sequence shown here is derived from an EMBL/GenBank/DDBJ whole genome shotgun (WGS) entry which is preliminary data.</text>
</comment>
<keyword evidence="3" id="KW-1185">Reference proteome</keyword>
<dbReference type="SUPFAM" id="SSF52821">
    <property type="entry name" value="Rhodanese/Cell cycle control phosphatase"/>
    <property type="match status" value="1"/>
</dbReference>
<dbReference type="Pfam" id="PF00581">
    <property type="entry name" value="Rhodanese"/>
    <property type="match status" value="1"/>
</dbReference>
<protein>
    <recommendedName>
        <fullName evidence="1">Rhodanese domain-containing protein</fullName>
    </recommendedName>
</protein>
<sequence>MSATRRAYSNALRASGRVAAPAGLARQAFAIAASSSKSFRPAACATANRSLAAIAPRFYSSKSGADDYHEISATGSKLWSFEQMEKLAKDGKPNVVIIGIVITMQAADKGDLWADAREPGELVQTGCIPGAINIPVGTAPQSFHMTSEDFEDLHGFKRPGQDQELIMYCKAGVRSRALASLAKEAGWKNVGEYPGSWLDWEKNGGPVQKKKEH</sequence>
<evidence type="ECO:0000313" key="2">
    <source>
        <dbReference type="EMBL" id="CAI0641161.1"/>
    </source>
</evidence>
<evidence type="ECO:0000313" key="3">
    <source>
        <dbReference type="Proteomes" id="UP001152533"/>
    </source>
</evidence>
<dbReference type="AlphaFoldDB" id="A0A9W4WDT8"/>
<dbReference type="PANTHER" id="PTHR44086:SF10">
    <property type="entry name" value="THIOSULFATE SULFURTRANSFERASE_RHODANESE-LIKE DOMAIN-CONTAINING PROTEIN 3"/>
    <property type="match status" value="1"/>
</dbReference>
<dbReference type="PROSITE" id="PS50206">
    <property type="entry name" value="RHODANESE_3"/>
    <property type="match status" value="1"/>
</dbReference>
<dbReference type="SMART" id="SM00450">
    <property type="entry name" value="RHOD"/>
    <property type="match status" value="1"/>
</dbReference>
<gene>
    <name evidence="2" type="ORF">CGXH109_LOCUS1444</name>
</gene>
<organism evidence="2 3">
    <name type="scientific">Colletotrichum noveboracense</name>
    <dbReference type="NCBI Taxonomy" id="2664923"/>
    <lineage>
        <taxon>Eukaryota</taxon>
        <taxon>Fungi</taxon>
        <taxon>Dikarya</taxon>
        <taxon>Ascomycota</taxon>
        <taxon>Pezizomycotina</taxon>
        <taxon>Sordariomycetes</taxon>
        <taxon>Hypocreomycetidae</taxon>
        <taxon>Glomerellales</taxon>
        <taxon>Glomerellaceae</taxon>
        <taxon>Colletotrichum</taxon>
        <taxon>Colletotrichum gloeosporioides species complex</taxon>
    </lineage>
</organism>
<dbReference type="PANTHER" id="PTHR44086">
    <property type="entry name" value="THIOSULFATE SULFURTRANSFERASE RDL2, MITOCHONDRIAL-RELATED"/>
    <property type="match status" value="1"/>
</dbReference>
<evidence type="ECO:0000259" key="1">
    <source>
        <dbReference type="PROSITE" id="PS50206"/>
    </source>
</evidence>
<name>A0A9W4WDT8_9PEZI</name>
<dbReference type="InterPro" id="IPR001763">
    <property type="entry name" value="Rhodanese-like_dom"/>
</dbReference>